<dbReference type="EMBL" id="CT868407">
    <property type="protein sequence ID" value="CAK81379.1"/>
    <property type="molecule type" value="Genomic_DNA"/>
</dbReference>
<dbReference type="RefSeq" id="XP_001448776.1">
    <property type="nucleotide sequence ID" value="XM_001448739.1"/>
</dbReference>
<dbReference type="GeneID" id="5034569"/>
<dbReference type="InParanoid" id="A0DEB2"/>
<sequence>MESKKLLKSCLIYIRTDSFQCLFILRITASVCKVIFSFHMRKEQRFMNYDTQKQFLDICDKIRLEMEIEKNDLIQIQLELYLFLTQTSYQMAPNNGKKRDVILKVVKCVDLLISLYEGVVLLQNNNAVQKNRKQYEDYFQIDMLQWEIINNLKNDRQNLKEILLQIEKIHEYPVKNSSNWKIHFLWNQMIGKIITYHPLFTKKKLNQLTRPFNFEAKSNYMWKEYQNKGFLMQLNHSSDQALVLLNKFKNKELTQIDKLILQETFIEWENLVLLKDFLMNEKTDDIYFTFCSYLTKPQKNEYIQTVCNIQPFLDLIISNKLLTLIQENYENYQNFVKQNTYFNTTIEKAKQNSQLKKINLNFQEFFQNSLTIIKIIRLSKQQNFQLEQFEQQKKNEFQIFQQLKYNMKNQKKFKSNRFHFNFYTIKD</sequence>
<gene>
    <name evidence="1" type="ORF">GSPATT00016205001</name>
</gene>
<dbReference type="AlphaFoldDB" id="A0DEB2"/>
<organism evidence="1 2">
    <name type="scientific">Paramecium tetraurelia</name>
    <dbReference type="NCBI Taxonomy" id="5888"/>
    <lineage>
        <taxon>Eukaryota</taxon>
        <taxon>Sar</taxon>
        <taxon>Alveolata</taxon>
        <taxon>Ciliophora</taxon>
        <taxon>Intramacronucleata</taxon>
        <taxon>Oligohymenophorea</taxon>
        <taxon>Peniculida</taxon>
        <taxon>Parameciidae</taxon>
        <taxon>Paramecium</taxon>
    </lineage>
</organism>
<evidence type="ECO:0000313" key="2">
    <source>
        <dbReference type="Proteomes" id="UP000000600"/>
    </source>
</evidence>
<proteinExistence type="predicted"/>
<reference evidence="1 2" key="1">
    <citation type="journal article" date="2006" name="Nature">
        <title>Global trends of whole-genome duplications revealed by the ciliate Paramecium tetraurelia.</title>
        <authorList>
            <consortium name="Genoscope"/>
            <person name="Aury J.-M."/>
            <person name="Jaillon O."/>
            <person name="Duret L."/>
            <person name="Noel B."/>
            <person name="Jubin C."/>
            <person name="Porcel B.M."/>
            <person name="Segurens B."/>
            <person name="Daubin V."/>
            <person name="Anthouard V."/>
            <person name="Aiach N."/>
            <person name="Arnaiz O."/>
            <person name="Billaut A."/>
            <person name="Beisson J."/>
            <person name="Blanc I."/>
            <person name="Bouhouche K."/>
            <person name="Camara F."/>
            <person name="Duharcourt S."/>
            <person name="Guigo R."/>
            <person name="Gogendeau D."/>
            <person name="Katinka M."/>
            <person name="Keller A.-M."/>
            <person name="Kissmehl R."/>
            <person name="Klotz C."/>
            <person name="Koll F."/>
            <person name="Le Moue A."/>
            <person name="Lepere C."/>
            <person name="Malinsky S."/>
            <person name="Nowacki M."/>
            <person name="Nowak J.K."/>
            <person name="Plattner H."/>
            <person name="Poulain J."/>
            <person name="Ruiz F."/>
            <person name="Serrano V."/>
            <person name="Zagulski M."/>
            <person name="Dessen P."/>
            <person name="Betermier M."/>
            <person name="Weissenbach J."/>
            <person name="Scarpelli C."/>
            <person name="Schachter V."/>
            <person name="Sperling L."/>
            <person name="Meyer E."/>
            <person name="Cohen J."/>
            <person name="Wincker P."/>
        </authorList>
    </citation>
    <scope>NUCLEOTIDE SEQUENCE [LARGE SCALE GENOMIC DNA]</scope>
    <source>
        <strain evidence="1 2">Stock d4-2</strain>
    </source>
</reference>
<dbReference type="HOGENOM" id="CLU_026544_0_0_1"/>
<keyword evidence="2" id="KW-1185">Reference proteome</keyword>
<accession>A0DEB2</accession>
<dbReference type="OrthoDB" id="323118at2759"/>
<protein>
    <submittedName>
        <fullName evidence="1">Uncharacterized protein</fullName>
    </submittedName>
</protein>
<evidence type="ECO:0000313" key="1">
    <source>
        <dbReference type="EMBL" id="CAK81379.1"/>
    </source>
</evidence>
<dbReference type="KEGG" id="ptm:GSPATT00016205001"/>
<dbReference type="Proteomes" id="UP000000600">
    <property type="component" value="Unassembled WGS sequence"/>
</dbReference>
<dbReference type="OMA" id="CLFILRI"/>
<name>A0DEB2_PARTE</name>